<dbReference type="GO" id="GO:0005524">
    <property type="term" value="F:ATP binding"/>
    <property type="evidence" value="ECO:0007669"/>
    <property type="project" value="UniProtKB-UniRule"/>
</dbReference>
<keyword evidence="3 4" id="KW-0067">ATP-binding</keyword>
<evidence type="ECO:0000313" key="7">
    <source>
        <dbReference type="Proteomes" id="UP000464524"/>
    </source>
</evidence>
<evidence type="ECO:0000256" key="3">
    <source>
        <dbReference type="ARBA" id="ARBA00022840"/>
    </source>
</evidence>
<protein>
    <submittedName>
        <fullName evidence="6">Phosphoribosylamine--glycine ligase</fullName>
        <ecNumber evidence="6">6.3.4.13</ecNumber>
    </submittedName>
</protein>
<dbReference type="PANTHER" id="PTHR43585">
    <property type="entry name" value="FUMIPYRROLE BIOSYNTHESIS PROTEIN C"/>
    <property type="match status" value="1"/>
</dbReference>
<dbReference type="InterPro" id="IPR011761">
    <property type="entry name" value="ATP-grasp"/>
</dbReference>
<dbReference type="Gene3D" id="3.30.470.20">
    <property type="entry name" value="ATP-grasp fold, B domain"/>
    <property type="match status" value="1"/>
</dbReference>
<dbReference type="Pfam" id="PF01071">
    <property type="entry name" value="GARS_A"/>
    <property type="match status" value="1"/>
</dbReference>
<dbReference type="SUPFAM" id="SSF52440">
    <property type="entry name" value="PreATP-grasp domain"/>
    <property type="match status" value="1"/>
</dbReference>
<keyword evidence="1 6" id="KW-0436">Ligase</keyword>
<evidence type="ECO:0000313" key="6">
    <source>
        <dbReference type="EMBL" id="QHJ13587.1"/>
    </source>
</evidence>
<evidence type="ECO:0000256" key="4">
    <source>
        <dbReference type="PROSITE-ProRule" id="PRU00409"/>
    </source>
</evidence>
<dbReference type="Gene3D" id="3.30.1490.20">
    <property type="entry name" value="ATP-grasp fold, A domain"/>
    <property type="match status" value="1"/>
</dbReference>
<organism evidence="6 7">
    <name type="scientific">Paraglaciecola mesophila</name>
    <dbReference type="NCBI Taxonomy" id="197222"/>
    <lineage>
        <taxon>Bacteria</taxon>
        <taxon>Pseudomonadati</taxon>
        <taxon>Pseudomonadota</taxon>
        <taxon>Gammaproteobacteria</taxon>
        <taxon>Alteromonadales</taxon>
        <taxon>Alteromonadaceae</taxon>
        <taxon>Paraglaciecola</taxon>
    </lineage>
</organism>
<dbReference type="KEGG" id="pmes:FX988_03853"/>
<dbReference type="RefSeq" id="WP_160181687.1">
    <property type="nucleotide sequence ID" value="NZ_CP047656.1"/>
</dbReference>
<dbReference type="PANTHER" id="PTHR43585:SF2">
    <property type="entry name" value="ATP-GRASP ENZYME FSQD"/>
    <property type="match status" value="1"/>
</dbReference>
<dbReference type="InterPro" id="IPR020561">
    <property type="entry name" value="PRibGlycinamid_synth_ATP-grasp"/>
</dbReference>
<dbReference type="Proteomes" id="UP000464524">
    <property type="component" value="Chromosome"/>
</dbReference>
<evidence type="ECO:0000256" key="1">
    <source>
        <dbReference type="ARBA" id="ARBA00022598"/>
    </source>
</evidence>
<dbReference type="InterPro" id="IPR016185">
    <property type="entry name" value="PreATP-grasp_dom_sf"/>
</dbReference>
<dbReference type="Gene3D" id="3.40.50.20">
    <property type="match status" value="1"/>
</dbReference>
<dbReference type="EC" id="6.3.4.13" evidence="6"/>
<gene>
    <name evidence="6" type="ORF">FX988_03853</name>
</gene>
<name>A0A857JRL9_9ALTE</name>
<dbReference type="InterPro" id="IPR052032">
    <property type="entry name" value="ATP-dep_AA_Ligase"/>
</dbReference>
<feature type="domain" description="ATP-grasp" evidence="5">
    <location>
        <begin position="109"/>
        <end position="300"/>
    </location>
</feature>
<dbReference type="InterPro" id="IPR013815">
    <property type="entry name" value="ATP_grasp_subdomain_1"/>
</dbReference>
<evidence type="ECO:0000256" key="2">
    <source>
        <dbReference type="ARBA" id="ARBA00022741"/>
    </source>
</evidence>
<accession>A0A857JRL9</accession>
<proteinExistence type="predicted"/>
<keyword evidence="7" id="KW-1185">Reference proteome</keyword>
<dbReference type="AlphaFoldDB" id="A0A857JRL9"/>
<keyword evidence="2 4" id="KW-0547">Nucleotide-binding</keyword>
<sequence>MKKKLLIAGGGYADIPLVLAAQKLGFYVITSGNNPLDMAHEYSDETCLADFSNNELMLQVAISLKIDAICPCANDFSAISCAYVAERMNLPGHDSYLLAQKIHHKDSYREFALKHSIPSPNAMGFIDPIKAVDNLKLFQFPVMVKPVDLTGGKGILKASSELEAKEAIKIAFEMSKTKRIVIEDFIEGTRHGFSAFIVDGKVAFNFLDNEHYFLNQYMVSAASTPSIVSSNVIAKLISYSEQIVHLMKLKDGIFHVQFILKDEQPIIIEICRRPPGDLYLNLVKLATSVDYSSYIIKAFTGGDCSELNQRNNEGFYSRHCIMADKAGTIDTVSIDTTVKSNIVKQYLWWHKGDEITEPLTHKLGIVFLKFNSLDEMLTKTNDMQNLIKVKVK</sequence>
<reference evidence="6 7" key="1">
    <citation type="submission" date="2019-12" db="EMBL/GenBank/DDBJ databases">
        <title>Genome sequencing and assembly of endphytes of Porphyra tenera.</title>
        <authorList>
            <person name="Park J.M."/>
            <person name="Shin R."/>
            <person name="Jo S.H."/>
        </authorList>
    </citation>
    <scope>NUCLEOTIDE SEQUENCE [LARGE SCALE GENOMIC DNA]</scope>
    <source>
        <strain evidence="6 7">GPM4</strain>
    </source>
</reference>
<dbReference type="PROSITE" id="PS50975">
    <property type="entry name" value="ATP_GRASP"/>
    <property type="match status" value="1"/>
</dbReference>
<dbReference type="GO" id="GO:0004637">
    <property type="term" value="F:phosphoribosylamine-glycine ligase activity"/>
    <property type="evidence" value="ECO:0007669"/>
    <property type="project" value="UniProtKB-EC"/>
</dbReference>
<dbReference type="GO" id="GO:0046872">
    <property type="term" value="F:metal ion binding"/>
    <property type="evidence" value="ECO:0007669"/>
    <property type="project" value="InterPro"/>
</dbReference>
<dbReference type="EMBL" id="CP047656">
    <property type="protein sequence ID" value="QHJ13587.1"/>
    <property type="molecule type" value="Genomic_DNA"/>
</dbReference>
<evidence type="ECO:0000259" key="5">
    <source>
        <dbReference type="PROSITE" id="PS50975"/>
    </source>
</evidence>
<dbReference type="OrthoDB" id="9803907at2"/>
<dbReference type="SUPFAM" id="SSF56059">
    <property type="entry name" value="Glutathione synthetase ATP-binding domain-like"/>
    <property type="match status" value="1"/>
</dbReference>
<dbReference type="SMART" id="SM01209">
    <property type="entry name" value="GARS_A"/>
    <property type="match status" value="1"/>
</dbReference>